<organism evidence="2 3">
    <name type="scientific">Cordyceps confragosa</name>
    <name type="common">Lecanicillium lecanii</name>
    <dbReference type="NCBI Taxonomy" id="2714763"/>
    <lineage>
        <taxon>Eukaryota</taxon>
        <taxon>Fungi</taxon>
        <taxon>Dikarya</taxon>
        <taxon>Ascomycota</taxon>
        <taxon>Pezizomycotina</taxon>
        <taxon>Sordariomycetes</taxon>
        <taxon>Hypocreomycetidae</taxon>
        <taxon>Hypocreales</taxon>
        <taxon>Cordycipitaceae</taxon>
        <taxon>Akanthomyces</taxon>
    </lineage>
</organism>
<dbReference type="OrthoDB" id="5419315at2759"/>
<proteinExistence type="inferred from homology"/>
<dbReference type="Proteomes" id="UP000243081">
    <property type="component" value="Unassembled WGS sequence"/>
</dbReference>
<name>A0A179IM52_CORDF</name>
<dbReference type="PANTHER" id="PTHR43094">
    <property type="entry name" value="AMINOTRANSFERASE"/>
    <property type="match status" value="1"/>
</dbReference>
<comment type="similarity">
    <text evidence="1">Belongs to the class-III pyridoxal-phosphate-dependent aminotransferase family.</text>
</comment>
<comment type="caution">
    <text evidence="2">The sequence shown here is derived from an EMBL/GenBank/DDBJ whole genome shotgun (WGS) entry which is preliminary data.</text>
</comment>
<dbReference type="InterPro" id="IPR015424">
    <property type="entry name" value="PyrdxlP-dep_Trfase"/>
</dbReference>
<sequence>MGKLLEAKLRAALNACPSVGDIRGRDLFWAVEFVKDKKSKETFDSTSLWMCKGNTPGHC</sequence>
<dbReference type="InterPro" id="IPR015422">
    <property type="entry name" value="PyrdxlP-dep_Trfase_small"/>
</dbReference>
<protein>
    <submittedName>
        <fullName evidence="2">Uncharacterized protein</fullName>
    </submittedName>
</protein>
<dbReference type="PANTHER" id="PTHR43094:SF1">
    <property type="entry name" value="AMINOTRANSFERASE CLASS-III"/>
    <property type="match status" value="1"/>
</dbReference>
<evidence type="ECO:0000313" key="3">
    <source>
        <dbReference type="Proteomes" id="UP000243081"/>
    </source>
</evidence>
<dbReference type="Gene3D" id="3.90.1150.10">
    <property type="entry name" value="Aspartate Aminotransferase, domain 1"/>
    <property type="match status" value="1"/>
</dbReference>
<reference evidence="2 3" key="1">
    <citation type="submission" date="2016-03" db="EMBL/GenBank/DDBJ databases">
        <title>Fine-scale spatial genetic structure of a fungal parasite of coffee scale insects.</title>
        <authorList>
            <person name="Jackson D."/>
            <person name="Zemenick K.A."/>
            <person name="Malloure B."/>
            <person name="Quandt C.A."/>
            <person name="James T.Y."/>
        </authorList>
    </citation>
    <scope>NUCLEOTIDE SEQUENCE [LARGE SCALE GENOMIC DNA]</scope>
    <source>
        <strain evidence="2 3">UM487</strain>
    </source>
</reference>
<dbReference type="GO" id="GO:0005829">
    <property type="term" value="C:cytosol"/>
    <property type="evidence" value="ECO:0007669"/>
    <property type="project" value="TreeGrafter"/>
</dbReference>
<gene>
    <name evidence="2" type="ORF">LLEC1_00693</name>
</gene>
<dbReference type="AlphaFoldDB" id="A0A179IM52"/>
<dbReference type="SUPFAM" id="SSF53383">
    <property type="entry name" value="PLP-dependent transferases"/>
    <property type="match status" value="1"/>
</dbReference>
<accession>A0A179IM52</accession>
<evidence type="ECO:0000256" key="1">
    <source>
        <dbReference type="ARBA" id="ARBA00008954"/>
    </source>
</evidence>
<keyword evidence="3" id="KW-1185">Reference proteome</keyword>
<dbReference type="EMBL" id="LUKN01000566">
    <property type="protein sequence ID" value="OAR02691.1"/>
    <property type="molecule type" value="Genomic_DNA"/>
</dbReference>
<evidence type="ECO:0000313" key="2">
    <source>
        <dbReference type="EMBL" id="OAR02691.1"/>
    </source>
</evidence>